<gene>
    <name evidence="8" type="ordered locus">Suden_0269</name>
</gene>
<dbReference type="EMBL" id="CP000153">
    <property type="protein sequence ID" value="ABB43550.1"/>
    <property type="molecule type" value="Genomic_DNA"/>
</dbReference>
<feature type="domain" description="HAMP" evidence="7">
    <location>
        <begin position="378"/>
        <end position="425"/>
    </location>
</feature>
<feature type="transmembrane region" description="Helical" evidence="5">
    <location>
        <begin position="294"/>
        <end position="313"/>
    </location>
</feature>
<dbReference type="Proteomes" id="UP000002714">
    <property type="component" value="Chromosome"/>
</dbReference>
<evidence type="ECO:0000313" key="8">
    <source>
        <dbReference type="EMBL" id="ABB43550.1"/>
    </source>
</evidence>
<dbReference type="AlphaFoldDB" id="Q30TY1"/>
<dbReference type="InterPro" id="IPR004089">
    <property type="entry name" value="MCPsignal_dom"/>
</dbReference>
<dbReference type="InterPro" id="IPR004090">
    <property type="entry name" value="Chemotax_Me-accpt_rcpt"/>
</dbReference>
<accession>Q30TY1</accession>
<dbReference type="eggNOG" id="COG0840">
    <property type="taxonomic scope" value="Bacteria"/>
</dbReference>
<keyword evidence="1 3" id="KW-0807">Transducer</keyword>
<dbReference type="KEGG" id="tdn:Suden_0269"/>
<name>Q30TY1_SULDN</name>
<keyword evidence="5" id="KW-0472">Membrane</keyword>
<feature type="transmembrane region" description="Helical" evidence="5">
    <location>
        <begin position="7"/>
        <end position="29"/>
    </location>
</feature>
<dbReference type="PANTHER" id="PTHR32089">
    <property type="entry name" value="METHYL-ACCEPTING CHEMOTAXIS PROTEIN MCPB"/>
    <property type="match status" value="1"/>
</dbReference>
<dbReference type="GO" id="GO:0016020">
    <property type="term" value="C:membrane"/>
    <property type="evidence" value="ECO:0007669"/>
    <property type="project" value="InterPro"/>
</dbReference>
<feature type="coiled-coil region" evidence="4">
    <location>
        <begin position="574"/>
        <end position="601"/>
    </location>
</feature>
<evidence type="ECO:0000256" key="3">
    <source>
        <dbReference type="PROSITE-ProRule" id="PRU00284"/>
    </source>
</evidence>
<comment type="similarity">
    <text evidence="2">Belongs to the methyl-accepting chemotaxis (MCP) protein family.</text>
</comment>
<dbReference type="SUPFAM" id="SSF103190">
    <property type="entry name" value="Sensory domain-like"/>
    <property type="match status" value="1"/>
</dbReference>
<organism evidence="8 9">
    <name type="scientific">Sulfurimonas denitrificans (strain ATCC 33889 / DSM 1251)</name>
    <name type="common">Thiomicrospira denitrificans (strain ATCC 33889 / DSM 1251)</name>
    <dbReference type="NCBI Taxonomy" id="326298"/>
    <lineage>
        <taxon>Bacteria</taxon>
        <taxon>Pseudomonadati</taxon>
        <taxon>Campylobacterota</taxon>
        <taxon>Epsilonproteobacteria</taxon>
        <taxon>Campylobacterales</taxon>
        <taxon>Sulfurimonadaceae</taxon>
        <taxon>Sulfurimonas</taxon>
    </lineage>
</organism>
<dbReference type="PROSITE" id="PS50111">
    <property type="entry name" value="CHEMOTAXIS_TRANSDUC_2"/>
    <property type="match status" value="1"/>
</dbReference>
<dbReference type="InterPro" id="IPR029150">
    <property type="entry name" value="dCache_3"/>
</dbReference>
<evidence type="ECO:0000256" key="4">
    <source>
        <dbReference type="SAM" id="Coils"/>
    </source>
</evidence>
<sequence>MTIGKRVTILVIGISFALLVSSFFVLNYFKAAIVQNVYSDMRSTLTAKIEDRMNAKFDIGVTNAVAMANNSDIIASLKNNDRALAAKTLESIGDTYKEQTDFKNIKIHIHDKDVKSFLRNWQVDKFGDDLSSFRHTINKVKESKKSMAAIEVGRNGLTIRGLVPVIADNSYLGSLEFMQGFESVVKQFLKEKEYLLVLMDNKLLNVADLSNTKNRISNYTLSQKTIDDKFLLEAKTIDMEAVLRDGYFVDKNYFYTYTYIKDFENKPIGIYLLAKDRPSIEKAIDGASSIINSALLLVASLIFIITIAILVTIKKIVLNPLNVFQEGLLEFFKYLNKQSNKAELIAIDTNDEIGKMAKIVNENILKTKENIELDQDLINDVKRVVMEVERGNLNQEVTKSTQNQALFELKDSLNKMLYSLKNSVAKDINSLVAVLDSFKNSDFRATLENDEAKVSQAINSIGQTIRDMLRDSNTNADELTRTSVSLIERMQTLAEGSYKQASMLKDISKTMELANSSVVEVSQMTKAVVIKSTDIKSVVNVISEIADQTNLLALNAAIEAARAGEHGRGFAVVADEVRKLAENTQRSLDDININIESLTQAVVDIGTTIEEQVKDINMATDSIKVIDKTTQEHAIHTKEIENIAIKLDEMSKKTLQSISTKKF</sequence>
<dbReference type="HOGENOM" id="CLU_000445_107_19_7"/>
<dbReference type="InterPro" id="IPR003660">
    <property type="entry name" value="HAMP_dom"/>
</dbReference>
<dbReference type="PRINTS" id="PR00260">
    <property type="entry name" value="CHEMTRNSDUCR"/>
</dbReference>
<dbReference type="GO" id="GO:0006935">
    <property type="term" value="P:chemotaxis"/>
    <property type="evidence" value="ECO:0007669"/>
    <property type="project" value="InterPro"/>
</dbReference>
<dbReference type="OrthoDB" id="9765597at2"/>
<evidence type="ECO:0000313" key="9">
    <source>
        <dbReference type="Proteomes" id="UP000002714"/>
    </source>
</evidence>
<proteinExistence type="inferred from homology"/>
<dbReference type="PANTHER" id="PTHR32089:SF112">
    <property type="entry name" value="LYSOZYME-LIKE PROTEIN-RELATED"/>
    <property type="match status" value="1"/>
</dbReference>
<keyword evidence="4" id="KW-0175">Coiled coil</keyword>
<keyword evidence="5" id="KW-1133">Transmembrane helix</keyword>
<dbReference type="PROSITE" id="PS50885">
    <property type="entry name" value="HAMP"/>
    <property type="match status" value="1"/>
</dbReference>
<dbReference type="RefSeq" id="WP_011371905.1">
    <property type="nucleotide sequence ID" value="NC_007575.1"/>
</dbReference>
<dbReference type="Pfam" id="PF14827">
    <property type="entry name" value="dCache_3"/>
    <property type="match status" value="1"/>
</dbReference>
<dbReference type="SMART" id="SM00283">
    <property type="entry name" value="MA"/>
    <property type="match status" value="1"/>
</dbReference>
<evidence type="ECO:0000256" key="1">
    <source>
        <dbReference type="ARBA" id="ARBA00023224"/>
    </source>
</evidence>
<dbReference type="GO" id="GO:0007165">
    <property type="term" value="P:signal transduction"/>
    <property type="evidence" value="ECO:0007669"/>
    <property type="project" value="UniProtKB-KW"/>
</dbReference>
<dbReference type="Pfam" id="PF00015">
    <property type="entry name" value="MCPsignal"/>
    <property type="match status" value="1"/>
</dbReference>
<dbReference type="GO" id="GO:0004888">
    <property type="term" value="F:transmembrane signaling receptor activity"/>
    <property type="evidence" value="ECO:0007669"/>
    <property type="project" value="InterPro"/>
</dbReference>
<reference evidence="8 9" key="1">
    <citation type="journal article" date="2008" name="Appl. Environ. Microbiol.">
        <title>Genome of the epsilonproteobacterial chemolithoautotroph Sulfurimonas denitrificans.</title>
        <authorList>
            <person name="Sievert S.M."/>
            <person name="Scott K.M."/>
            <person name="Klotz M.G."/>
            <person name="Chain P.S.G."/>
            <person name="Hauser L.J."/>
            <person name="Hemp J."/>
            <person name="Huegler M."/>
            <person name="Land M."/>
            <person name="Lapidus A."/>
            <person name="Larimer F.W."/>
            <person name="Lucas S."/>
            <person name="Malfatti S.A."/>
            <person name="Meyer F."/>
            <person name="Paulsen I.T."/>
            <person name="Ren Q."/>
            <person name="Simon J."/>
            <person name="Bailey K."/>
            <person name="Diaz E."/>
            <person name="Fitzpatrick K.A."/>
            <person name="Glover B."/>
            <person name="Gwatney N."/>
            <person name="Korajkic A."/>
            <person name="Long A."/>
            <person name="Mobberley J.M."/>
            <person name="Pantry S.N."/>
            <person name="Pazder G."/>
            <person name="Peterson S."/>
            <person name="Quintanilla J.D."/>
            <person name="Sprinkle R."/>
            <person name="Stephens J."/>
            <person name="Thomas P."/>
            <person name="Vaughn R."/>
            <person name="Weber M.J."/>
            <person name="Wooten L.L."/>
        </authorList>
    </citation>
    <scope>NUCLEOTIDE SEQUENCE [LARGE SCALE GENOMIC DNA]</scope>
    <source>
        <strain evidence="9">ATCC 33889 / DSM 1251</strain>
    </source>
</reference>
<evidence type="ECO:0000256" key="2">
    <source>
        <dbReference type="ARBA" id="ARBA00029447"/>
    </source>
</evidence>
<dbReference type="SUPFAM" id="SSF58104">
    <property type="entry name" value="Methyl-accepting chemotaxis protein (MCP) signaling domain"/>
    <property type="match status" value="1"/>
</dbReference>
<evidence type="ECO:0000259" key="7">
    <source>
        <dbReference type="PROSITE" id="PS50885"/>
    </source>
</evidence>
<dbReference type="STRING" id="326298.Suden_0269"/>
<keyword evidence="5" id="KW-0812">Transmembrane</keyword>
<dbReference type="InterPro" id="IPR029151">
    <property type="entry name" value="Sensor-like_sf"/>
</dbReference>
<keyword evidence="9" id="KW-1185">Reference proteome</keyword>
<dbReference type="Gene3D" id="1.10.287.950">
    <property type="entry name" value="Methyl-accepting chemotaxis protein"/>
    <property type="match status" value="1"/>
</dbReference>
<feature type="domain" description="Methyl-accepting transducer" evidence="6">
    <location>
        <begin position="450"/>
        <end position="663"/>
    </location>
</feature>
<evidence type="ECO:0000259" key="6">
    <source>
        <dbReference type="PROSITE" id="PS50111"/>
    </source>
</evidence>
<evidence type="ECO:0000256" key="5">
    <source>
        <dbReference type="SAM" id="Phobius"/>
    </source>
</evidence>
<protein>
    <submittedName>
        <fullName evidence="8">Methyl-accepting chemotaxis sensory transducer</fullName>
    </submittedName>
</protein>
<dbReference type="Gene3D" id="6.10.340.10">
    <property type="match status" value="1"/>
</dbReference>